<evidence type="ECO:0000259" key="4">
    <source>
        <dbReference type="Pfam" id="PF03633"/>
    </source>
</evidence>
<dbReference type="InterPro" id="IPR005195">
    <property type="entry name" value="Glyco_hydro_65_M"/>
</dbReference>
<dbReference type="SFLD" id="SFLDG01129">
    <property type="entry name" value="C1.5:_HAD__Beta-PGM__Phosphata"/>
    <property type="match status" value="1"/>
</dbReference>
<dbReference type="RefSeq" id="WP_290197254.1">
    <property type="nucleotide sequence ID" value="NZ_CP047654.1"/>
</dbReference>
<feature type="domain" description="Glycoside hydrolase family 65 N-terminal" evidence="5">
    <location>
        <begin position="267"/>
        <end position="520"/>
    </location>
</feature>
<name>A0ABU1ZU46_9CORY</name>
<dbReference type="SFLD" id="SFLDS00003">
    <property type="entry name" value="Haloacid_Dehalogenase"/>
    <property type="match status" value="1"/>
</dbReference>
<dbReference type="PANTHER" id="PTHR11051:SF8">
    <property type="entry name" value="PROTEIN-GLUCOSYLGALACTOSYLHYDROXYLYSINE GLUCOSIDASE"/>
    <property type="match status" value="1"/>
</dbReference>
<evidence type="ECO:0000313" key="6">
    <source>
        <dbReference type="EMBL" id="MDR7328447.1"/>
    </source>
</evidence>
<dbReference type="InterPro" id="IPR010976">
    <property type="entry name" value="B-phosphoglucomutase_hydrolase"/>
</dbReference>
<dbReference type="NCBIfam" id="TIGR02009">
    <property type="entry name" value="PGMB-YQAB-SF"/>
    <property type="match status" value="1"/>
</dbReference>
<evidence type="ECO:0000256" key="2">
    <source>
        <dbReference type="ARBA" id="ARBA00023295"/>
    </source>
</evidence>
<dbReference type="SUPFAM" id="SSF74650">
    <property type="entry name" value="Galactose mutarotase-like"/>
    <property type="match status" value="1"/>
</dbReference>
<dbReference type="Pfam" id="PF03636">
    <property type="entry name" value="Glyco_hydro_65N"/>
    <property type="match status" value="1"/>
</dbReference>
<proteinExistence type="inferred from homology"/>
<dbReference type="InterPro" id="IPR012341">
    <property type="entry name" value="6hp_glycosidase-like_sf"/>
</dbReference>
<evidence type="ECO:0000313" key="7">
    <source>
        <dbReference type="Proteomes" id="UP001180840"/>
    </source>
</evidence>
<dbReference type="Gene3D" id="3.40.50.1000">
    <property type="entry name" value="HAD superfamily/HAD-like"/>
    <property type="match status" value="1"/>
</dbReference>
<dbReference type="Pfam" id="PF03633">
    <property type="entry name" value="Glyco_hydro_65C"/>
    <property type="match status" value="1"/>
</dbReference>
<dbReference type="InterPro" id="IPR005196">
    <property type="entry name" value="Glyco_hydro_65_N"/>
</dbReference>
<dbReference type="InterPro" id="IPR011013">
    <property type="entry name" value="Gal_mutarotase_sf_dom"/>
</dbReference>
<dbReference type="Gene3D" id="2.70.98.40">
    <property type="entry name" value="Glycoside hydrolase, family 65, N-terminal domain"/>
    <property type="match status" value="1"/>
</dbReference>
<reference evidence="6" key="1">
    <citation type="submission" date="2023-07" db="EMBL/GenBank/DDBJ databases">
        <title>Sequencing the genomes of 1000 actinobacteria strains.</title>
        <authorList>
            <person name="Klenk H.-P."/>
        </authorList>
    </citation>
    <scope>NUCLEOTIDE SEQUENCE</scope>
    <source>
        <strain evidence="6">DSM 107476</strain>
    </source>
</reference>
<evidence type="ECO:0000256" key="1">
    <source>
        <dbReference type="ARBA" id="ARBA00006171"/>
    </source>
</evidence>
<organism evidence="6 7">
    <name type="scientific">Corynebacterium guangdongense</name>
    <dbReference type="NCBI Taxonomy" id="1783348"/>
    <lineage>
        <taxon>Bacteria</taxon>
        <taxon>Bacillati</taxon>
        <taxon>Actinomycetota</taxon>
        <taxon>Actinomycetes</taxon>
        <taxon>Mycobacteriales</taxon>
        <taxon>Corynebacteriaceae</taxon>
        <taxon>Corynebacterium</taxon>
    </lineage>
</organism>
<evidence type="ECO:0000259" key="5">
    <source>
        <dbReference type="Pfam" id="PF03636"/>
    </source>
</evidence>
<accession>A0ABU1ZU46</accession>
<dbReference type="InterPro" id="IPR008928">
    <property type="entry name" value="6-hairpin_glycosidase_sf"/>
</dbReference>
<dbReference type="Pfam" id="PF00702">
    <property type="entry name" value="Hydrolase"/>
    <property type="match status" value="1"/>
</dbReference>
<dbReference type="InterPro" id="IPR005194">
    <property type="entry name" value="Glyco_hydro_65_C"/>
</dbReference>
<dbReference type="InterPro" id="IPR037018">
    <property type="entry name" value="GH65_N"/>
</dbReference>
<dbReference type="Proteomes" id="UP001180840">
    <property type="component" value="Unassembled WGS sequence"/>
</dbReference>
<dbReference type="Gene3D" id="2.60.420.10">
    <property type="entry name" value="Maltose phosphorylase, domain 3"/>
    <property type="match status" value="1"/>
</dbReference>
<dbReference type="PANTHER" id="PTHR11051">
    <property type="entry name" value="GLYCOSYL HYDROLASE-RELATED"/>
    <property type="match status" value="1"/>
</dbReference>
<dbReference type="InterPro" id="IPR023198">
    <property type="entry name" value="PGP-like_dom2"/>
</dbReference>
<dbReference type="Gene3D" id="1.50.10.10">
    <property type="match status" value="1"/>
</dbReference>
<feature type="domain" description="Glycoside hydrolase family 65 central catalytic" evidence="3">
    <location>
        <begin position="575"/>
        <end position="970"/>
    </location>
</feature>
<keyword evidence="7" id="KW-1185">Reference proteome</keyword>
<keyword evidence="6" id="KW-0378">Hydrolase</keyword>
<dbReference type="GO" id="GO:0016787">
    <property type="term" value="F:hydrolase activity"/>
    <property type="evidence" value="ECO:0007669"/>
    <property type="project" value="UniProtKB-KW"/>
</dbReference>
<dbReference type="SUPFAM" id="SSF56784">
    <property type="entry name" value="HAD-like"/>
    <property type="match status" value="1"/>
</dbReference>
<dbReference type="SUPFAM" id="SSF48208">
    <property type="entry name" value="Six-hairpin glycosidases"/>
    <property type="match status" value="1"/>
</dbReference>
<dbReference type="Pfam" id="PF03632">
    <property type="entry name" value="Glyco_hydro_65m"/>
    <property type="match status" value="1"/>
</dbReference>
<dbReference type="InterPro" id="IPR006439">
    <property type="entry name" value="HAD-SF_hydro_IA"/>
</dbReference>
<gene>
    <name evidence="6" type="ORF">J2S39_000123</name>
</gene>
<feature type="domain" description="Glycoside hydrolase family 65 C-terminal" evidence="4">
    <location>
        <begin position="980"/>
        <end position="1043"/>
    </location>
</feature>
<evidence type="ECO:0000259" key="3">
    <source>
        <dbReference type="Pfam" id="PF03632"/>
    </source>
</evidence>
<comment type="similarity">
    <text evidence="1">Belongs to the HAD-like hydrolase superfamily. CbbY/CbbZ/Gph/YieH family.</text>
</comment>
<keyword evidence="2" id="KW-0326">Glycosidase</keyword>
<dbReference type="NCBIfam" id="TIGR01509">
    <property type="entry name" value="HAD-SF-IA-v3"/>
    <property type="match status" value="1"/>
</dbReference>
<comment type="caution">
    <text evidence="6">The sequence shown here is derived from an EMBL/GenBank/DDBJ whole genome shotgun (WGS) entry which is preliminary data.</text>
</comment>
<protein>
    <submittedName>
        <fullName evidence="6">Beta-phosphoglucomutase family hydrolase</fullName>
    </submittedName>
</protein>
<dbReference type="Gene3D" id="1.10.150.240">
    <property type="entry name" value="Putative phosphatase, domain 2"/>
    <property type="match status" value="1"/>
</dbReference>
<sequence>MNQIPEPSAETLTSARRVEPDAVIFDMDGVVTDTSAVHARAWKTLFDEALPSLAPAGAQPRPFDVTFDYRTHVDGKTREDGVRDFLLSRDVVVEETTVDELAARKQGYFDAALAADGVRVFQDTVALIRRLREAGLPIGLVTASRNSEAVLGAGGILDLFDVRVDGNTARDHRLAGKPAPDMFLRAATALGASPHNTVVVEDSTSGVAAAFAGKFGLILGVLRDKDTAGDALYDAGADRLLRDLATIDLRLGWSDKLDVPSTHLLAYDSPDPEKEGEREAALGTGNGYWGTRAAVPGTVDDGVHYPGSYLAGVYNRVLSDLTDTAGAVAETEHLVNTPDWTWVRITDADGHALLPSADEILDERQELDLRTGVSRRTTVRRAPDGRITTVSTHHLHSLADAHTAALRVEVIPENWSGEVTVHSAINGDVRNRNVEDDHALETRHLSVPAIHHVDDTAVVLETRTLQSDVDVAVGTRTWVSGGGDPARADGPRLAGDVWRTPARAGEPLYVDKLAVAVTSRDPALSTPLLDATKRLERTGSVAEVAAASAAAWSKLWNVFNVQLEAGRTNHRALTFNTFHVLQNTALASRDLDAGTPARGLQGEGYRGHVFWDELFVYPTLSLRQPALTRALLMYRYRRLDEARHAALLEGGQGARFPWQSGSDGREETPSQLYNPMTGEWMPDNSHNQYHVGLDVAYAVWQYYKATGDQAFLTDHGAELLIEVARFFVTRAVYDEKADRYSLHGIMGPDEFHDGYPDAPGQGLRDNAYTNVLTSRILNCAGEALRLLDPHDSEALRSRLGLSDTEVETWDHISRRLRLVFHTDGVLSQFDGYEELEELDWEGYHEKYGDIGRMDLILAAEGDSPNRYKVSKQADVLMLFYLFSGDELGAVLARMGYRMTRKQIADTIDYYVERTTHGSTLSEFIHAWAYSRHDLDRSWELYQQALVADLDNEQGSSTSEGIHLGVMSGTVDMLMRAYSGLQIRGDDVVLDPNLPRAVPEVGFQIHFLGQPLQVRITQDEVTLHLHARALTPLDVVVRGVHHRLNPGDQWVASLPVRE</sequence>
<dbReference type="InterPro" id="IPR023214">
    <property type="entry name" value="HAD_sf"/>
</dbReference>
<dbReference type="InterPro" id="IPR036412">
    <property type="entry name" value="HAD-like_sf"/>
</dbReference>
<dbReference type="EMBL" id="JAVDXZ010000001">
    <property type="protein sequence ID" value="MDR7328447.1"/>
    <property type="molecule type" value="Genomic_DNA"/>
</dbReference>